<keyword evidence="3" id="KW-0520">NAD</keyword>
<dbReference type="EC" id="2.3.1.286" evidence="1"/>
<dbReference type="InterPro" id="IPR003000">
    <property type="entry name" value="Sirtuin"/>
</dbReference>
<feature type="domain" description="Deacetylase sirtuin-type" evidence="5">
    <location>
        <begin position="1"/>
        <end position="246"/>
    </location>
</feature>
<evidence type="ECO:0000256" key="2">
    <source>
        <dbReference type="ARBA" id="ARBA00022679"/>
    </source>
</evidence>
<dbReference type="Gene3D" id="3.40.50.1220">
    <property type="entry name" value="TPP-binding domain"/>
    <property type="match status" value="1"/>
</dbReference>
<dbReference type="PANTHER" id="PTHR11085">
    <property type="entry name" value="NAD-DEPENDENT PROTEIN DEACYLASE SIRTUIN-5, MITOCHONDRIAL-RELATED"/>
    <property type="match status" value="1"/>
</dbReference>
<dbReference type="GO" id="GO:0046872">
    <property type="term" value="F:metal ion binding"/>
    <property type="evidence" value="ECO:0007669"/>
    <property type="project" value="UniProtKB-KW"/>
</dbReference>
<organism evidence="6 7">
    <name type="scientific">Candidatus Blautia merdavium</name>
    <dbReference type="NCBI Taxonomy" id="2838494"/>
    <lineage>
        <taxon>Bacteria</taxon>
        <taxon>Bacillati</taxon>
        <taxon>Bacillota</taxon>
        <taxon>Clostridia</taxon>
        <taxon>Lachnospirales</taxon>
        <taxon>Lachnospiraceae</taxon>
        <taxon>Blautia</taxon>
    </lineage>
</organism>
<dbReference type="SUPFAM" id="SSF52467">
    <property type="entry name" value="DHS-like NAD/FAD-binding domain"/>
    <property type="match status" value="1"/>
</dbReference>
<dbReference type="InterPro" id="IPR050134">
    <property type="entry name" value="NAD-dep_sirtuin_deacylases"/>
</dbReference>
<name>A0A9D2TBB0_9FIRM</name>
<feature type="active site" description="Proton acceptor" evidence="4">
    <location>
        <position position="126"/>
    </location>
</feature>
<dbReference type="EMBL" id="DWVZ01000026">
    <property type="protein sequence ID" value="HJC62428.1"/>
    <property type="molecule type" value="Genomic_DNA"/>
</dbReference>
<gene>
    <name evidence="6" type="ORF">H9753_02250</name>
</gene>
<dbReference type="Proteomes" id="UP000823886">
    <property type="component" value="Unassembled WGS sequence"/>
</dbReference>
<feature type="binding site" evidence="4">
    <location>
        <position position="158"/>
    </location>
    <ligand>
        <name>Zn(2+)</name>
        <dbReference type="ChEBI" id="CHEBI:29105"/>
    </ligand>
</feature>
<evidence type="ECO:0000259" key="5">
    <source>
        <dbReference type="PROSITE" id="PS50305"/>
    </source>
</evidence>
<feature type="binding site" evidence="4">
    <location>
        <position position="137"/>
    </location>
    <ligand>
        <name>Zn(2+)</name>
        <dbReference type="ChEBI" id="CHEBI:29105"/>
    </ligand>
</feature>
<evidence type="ECO:0000313" key="7">
    <source>
        <dbReference type="Proteomes" id="UP000823886"/>
    </source>
</evidence>
<evidence type="ECO:0000313" key="6">
    <source>
        <dbReference type="EMBL" id="HJC62428.1"/>
    </source>
</evidence>
<dbReference type="InterPro" id="IPR026590">
    <property type="entry name" value="Ssirtuin_cat_dom"/>
</dbReference>
<protein>
    <recommendedName>
        <fullName evidence="1">protein acetyllysine N-acetyltransferase</fullName>
        <ecNumber evidence="1">2.3.1.286</ecNumber>
    </recommendedName>
</protein>
<keyword evidence="2" id="KW-0808">Transferase</keyword>
<evidence type="ECO:0000256" key="3">
    <source>
        <dbReference type="ARBA" id="ARBA00023027"/>
    </source>
</evidence>
<dbReference type="PROSITE" id="PS50305">
    <property type="entry name" value="SIRTUIN"/>
    <property type="match status" value="1"/>
</dbReference>
<dbReference type="InterPro" id="IPR026591">
    <property type="entry name" value="Sirtuin_cat_small_dom_sf"/>
</dbReference>
<reference evidence="6" key="2">
    <citation type="submission" date="2021-04" db="EMBL/GenBank/DDBJ databases">
        <authorList>
            <person name="Gilroy R."/>
        </authorList>
    </citation>
    <scope>NUCLEOTIDE SEQUENCE</scope>
    <source>
        <strain evidence="6">ChiBcec2-3848</strain>
    </source>
</reference>
<dbReference type="GO" id="GO:0070403">
    <property type="term" value="F:NAD+ binding"/>
    <property type="evidence" value="ECO:0007669"/>
    <property type="project" value="InterPro"/>
</dbReference>
<reference evidence="6" key="1">
    <citation type="journal article" date="2021" name="PeerJ">
        <title>Extensive microbial diversity within the chicken gut microbiome revealed by metagenomics and culture.</title>
        <authorList>
            <person name="Gilroy R."/>
            <person name="Ravi A."/>
            <person name="Getino M."/>
            <person name="Pursley I."/>
            <person name="Horton D.L."/>
            <person name="Alikhan N.F."/>
            <person name="Baker D."/>
            <person name="Gharbi K."/>
            <person name="Hall N."/>
            <person name="Watson M."/>
            <person name="Adriaenssens E.M."/>
            <person name="Foster-Nyarko E."/>
            <person name="Jarju S."/>
            <person name="Secka A."/>
            <person name="Antonio M."/>
            <person name="Oren A."/>
            <person name="Chaudhuri R.R."/>
            <person name="La Ragione R."/>
            <person name="Hildebrand F."/>
            <person name="Pallen M.J."/>
        </authorList>
    </citation>
    <scope>NUCLEOTIDE SEQUENCE</scope>
    <source>
        <strain evidence="6">ChiBcec2-3848</strain>
    </source>
</reference>
<dbReference type="AlphaFoldDB" id="A0A9D2TBB0"/>
<comment type="caution">
    <text evidence="6">The sequence shown here is derived from an EMBL/GenBank/DDBJ whole genome shotgun (WGS) entry which is preliminary data.</text>
</comment>
<dbReference type="PANTHER" id="PTHR11085:SF4">
    <property type="entry name" value="NAD-DEPENDENT PROTEIN DEACYLASE"/>
    <property type="match status" value="1"/>
</dbReference>
<evidence type="ECO:0000256" key="4">
    <source>
        <dbReference type="PROSITE-ProRule" id="PRU00236"/>
    </source>
</evidence>
<dbReference type="Gene3D" id="3.30.1600.10">
    <property type="entry name" value="SIR2/SIRT2 'Small Domain"/>
    <property type="match status" value="1"/>
</dbReference>
<feature type="binding site" evidence="4">
    <location>
        <position position="155"/>
    </location>
    <ligand>
        <name>Zn(2+)</name>
        <dbReference type="ChEBI" id="CHEBI:29105"/>
    </ligand>
</feature>
<feature type="binding site" evidence="4">
    <location>
        <position position="134"/>
    </location>
    <ligand>
        <name>Zn(2+)</name>
        <dbReference type="ChEBI" id="CHEBI:29105"/>
    </ligand>
</feature>
<keyword evidence="4" id="KW-0862">Zinc</keyword>
<accession>A0A9D2TBB0</accession>
<evidence type="ECO:0000256" key="1">
    <source>
        <dbReference type="ARBA" id="ARBA00012928"/>
    </source>
</evidence>
<sequence>MENQEKKIEVLKKILEESHYTVILGGSGMMEESGYQGIKMPERAYEIERRYGVSPEDIFTSVFYNNRTAQFFEFYRNEMLMDPPQPTESAYAAARMEQAGKLQCIIDANIFEQPQRGGCRNVISLHGSIYQNSCPHCKRTYSMEYVRDSGKIPRCESCGRVIRPGVMLFGEMMDSTLMSEATRQIESAEVLLLLGTSISSEVFSKYVRYFEGSKLVIVHREPHDLDERADLVILDEPKNVLSKLGF</sequence>
<dbReference type="Pfam" id="PF02146">
    <property type="entry name" value="SIR2"/>
    <property type="match status" value="1"/>
</dbReference>
<dbReference type="InterPro" id="IPR029035">
    <property type="entry name" value="DHS-like_NAD/FAD-binding_dom"/>
</dbReference>
<keyword evidence="4" id="KW-0479">Metal-binding</keyword>
<dbReference type="GO" id="GO:0017136">
    <property type="term" value="F:histone deacetylase activity, NAD-dependent"/>
    <property type="evidence" value="ECO:0007669"/>
    <property type="project" value="TreeGrafter"/>
</dbReference>
<proteinExistence type="predicted"/>